<dbReference type="PROSITE" id="PS50893">
    <property type="entry name" value="ABC_TRANSPORTER_2"/>
    <property type="match status" value="1"/>
</dbReference>
<dbReference type="Pfam" id="PF00005">
    <property type="entry name" value="ABC_tran"/>
    <property type="match status" value="1"/>
</dbReference>
<dbReference type="InterPro" id="IPR051782">
    <property type="entry name" value="ABC_Transporter_VariousFunc"/>
</dbReference>
<dbReference type="RefSeq" id="WP_406789368.1">
    <property type="nucleotide sequence ID" value="NZ_JBJIAA010000020.1"/>
</dbReference>
<dbReference type="GO" id="GO:0005524">
    <property type="term" value="F:ATP binding"/>
    <property type="evidence" value="ECO:0007669"/>
    <property type="project" value="UniProtKB-KW"/>
</dbReference>
<dbReference type="Gene3D" id="3.40.50.300">
    <property type="entry name" value="P-loop containing nucleotide triphosphate hydrolases"/>
    <property type="match status" value="1"/>
</dbReference>
<keyword evidence="1" id="KW-0813">Transport</keyword>
<dbReference type="CDD" id="cd03230">
    <property type="entry name" value="ABC_DR_subfamily_A"/>
    <property type="match status" value="1"/>
</dbReference>
<comment type="caution">
    <text evidence="5">The sequence shown here is derived from an EMBL/GenBank/DDBJ whole genome shotgun (WGS) entry which is preliminary data.</text>
</comment>
<keyword evidence="3 5" id="KW-0067">ATP-binding</keyword>
<reference evidence="5 6" key="1">
    <citation type="submission" date="2024-11" db="EMBL/GenBank/DDBJ databases">
        <authorList>
            <person name="Heng Y.C."/>
            <person name="Lim A.C.H."/>
            <person name="Lee J.K.Y."/>
            <person name="Kittelmann S."/>
        </authorList>
    </citation>
    <scope>NUCLEOTIDE SEQUENCE [LARGE SCALE GENOMIC DNA]</scope>
    <source>
        <strain evidence="5 6">WILCCON 0114</strain>
    </source>
</reference>
<accession>A0ABW8TJI6</accession>
<evidence type="ECO:0000259" key="4">
    <source>
        <dbReference type="PROSITE" id="PS50893"/>
    </source>
</evidence>
<evidence type="ECO:0000313" key="6">
    <source>
        <dbReference type="Proteomes" id="UP001623592"/>
    </source>
</evidence>
<dbReference type="EMBL" id="JBJIAA010000020">
    <property type="protein sequence ID" value="MFL0252709.1"/>
    <property type="molecule type" value="Genomic_DNA"/>
</dbReference>
<evidence type="ECO:0000256" key="2">
    <source>
        <dbReference type="ARBA" id="ARBA00022741"/>
    </source>
</evidence>
<dbReference type="InterPro" id="IPR027417">
    <property type="entry name" value="P-loop_NTPase"/>
</dbReference>
<organism evidence="5 6">
    <name type="scientific">Clostridium neuense</name>
    <dbReference type="NCBI Taxonomy" id="1728934"/>
    <lineage>
        <taxon>Bacteria</taxon>
        <taxon>Bacillati</taxon>
        <taxon>Bacillota</taxon>
        <taxon>Clostridia</taxon>
        <taxon>Eubacteriales</taxon>
        <taxon>Clostridiaceae</taxon>
        <taxon>Clostridium</taxon>
    </lineage>
</organism>
<evidence type="ECO:0000256" key="3">
    <source>
        <dbReference type="ARBA" id="ARBA00022840"/>
    </source>
</evidence>
<dbReference type="SUPFAM" id="SSF52540">
    <property type="entry name" value="P-loop containing nucleoside triphosphate hydrolases"/>
    <property type="match status" value="1"/>
</dbReference>
<feature type="domain" description="ABC transporter" evidence="4">
    <location>
        <begin position="5"/>
        <end position="227"/>
    </location>
</feature>
<sequence length="280" mass="32315">MEKLIALENITKTYYDKTILDNISMDIFKNELLAITGPNGTGKSTLLKIISGLTSISSGKRIVHNEGEKIKIGYVPDRFPKLNFTPSEYLFYMGKLQGLSKEFIKVRCNELFAMFNMDRMKDTRIKYLSKGTIQKVSVMQAVMVEPDILLLDEPISGQDSESESNFINMLEEFRKTKLSIVLACHEMYLVEKLADRVINIRDGKIHSDYYKNRDKQYMKICFSLNDSTEIEIEDLILECKEKDYRYIIIEKKFSDRSILKLLQTGATIVSVNSYWGEELG</sequence>
<dbReference type="SMART" id="SM00382">
    <property type="entry name" value="AAA"/>
    <property type="match status" value="1"/>
</dbReference>
<dbReference type="InterPro" id="IPR003593">
    <property type="entry name" value="AAA+_ATPase"/>
</dbReference>
<evidence type="ECO:0000313" key="5">
    <source>
        <dbReference type="EMBL" id="MFL0252709.1"/>
    </source>
</evidence>
<protein>
    <submittedName>
        <fullName evidence="5">ABC transporter ATP-binding protein</fullName>
    </submittedName>
</protein>
<keyword evidence="2" id="KW-0547">Nucleotide-binding</keyword>
<dbReference type="PANTHER" id="PTHR42939">
    <property type="entry name" value="ABC TRANSPORTER ATP-BINDING PROTEIN ALBC-RELATED"/>
    <property type="match status" value="1"/>
</dbReference>
<dbReference type="PANTHER" id="PTHR42939:SF1">
    <property type="entry name" value="ABC TRANSPORTER ATP-BINDING PROTEIN ALBC-RELATED"/>
    <property type="match status" value="1"/>
</dbReference>
<keyword evidence="6" id="KW-1185">Reference proteome</keyword>
<gene>
    <name evidence="5" type="ORF">ACJDT4_20035</name>
</gene>
<evidence type="ECO:0000256" key="1">
    <source>
        <dbReference type="ARBA" id="ARBA00022448"/>
    </source>
</evidence>
<dbReference type="InterPro" id="IPR003439">
    <property type="entry name" value="ABC_transporter-like_ATP-bd"/>
</dbReference>
<proteinExistence type="predicted"/>
<name>A0ABW8TJI6_9CLOT</name>
<dbReference type="Proteomes" id="UP001623592">
    <property type="component" value="Unassembled WGS sequence"/>
</dbReference>